<dbReference type="EMBL" id="CP012109">
    <property type="protein sequence ID" value="AKQ69385.1"/>
    <property type="molecule type" value="Genomic_DNA"/>
</dbReference>
<dbReference type="Proteomes" id="UP000009026">
    <property type="component" value="Chromosome"/>
</dbReference>
<evidence type="ECO:0000313" key="3">
    <source>
        <dbReference type="Proteomes" id="UP000009026"/>
    </source>
</evidence>
<sequence>MRVPVRGCQRPRVHQPSGTEEDASQPFSWRRGARASTGAARRRHGACFARILARYPSLDAGRCTLGGWDGWHPRARVH</sequence>
<evidence type="ECO:0000313" key="2">
    <source>
        <dbReference type="EMBL" id="AKQ69385.1"/>
    </source>
</evidence>
<dbReference type="AlphaFoldDB" id="A0A0H4X705"/>
<feature type="region of interest" description="Disordered" evidence="1">
    <location>
        <begin position="1"/>
        <end position="41"/>
    </location>
</feature>
<evidence type="ECO:0000256" key="1">
    <source>
        <dbReference type="SAM" id="MobiDB-lite"/>
    </source>
</evidence>
<gene>
    <name evidence="2" type="ORF">A176_006297</name>
</gene>
<name>A0A0H4X705_9BACT</name>
<accession>A0A0H4X705</accession>
<keyword evidence="3" id="KW-1185">Reference proteome</keyword>
<dbReference type="KEGG" id="mym:A176_006297"/>
<dbReference type="STRING" id="1297742.A176_006297"/>
<reference evidence="2 3" key="1">
    <citation type="journal article" date="2016" name="PLoS ONE">
        <title>Complete Genome Sequence and Comparative Genomics of a Novel Myxobacterium Myxococcus hansupus.</title>
        <authorList>
            <person name="Sharma G."/>
            <person name="Narwani T."/>
            <person name="Subramanian S."/>
        </authorList>
    </citation>
    <scope>NUCLEOTIDE SEQUENCE [LARGE SCALE GENOMIC DNA]</scope>
    <source>
        <strain evidence="3">mixupus</strain>
    </source>
</reference>
<protein>
    <submittedName>
        <fullName evidence="2">Uncharacterized protein</fullName>
    </submittedName>
</protein>
<proteinExistence type="predicted"/>
<organism evidence="2 3">
    <name type="scientific">Pseudomyxococcus hansupus</name>
    <dbReference type="NCBI Taxonomy" id="1297742"/>
    <lineage>
        <taxon>Bacteria</taxon>
        <taxon>Pseudomonadati</taxon>
        <taxon>Myxococcota</taxon>
        <taxon>Myxococcia</taxon>
        <taxon>Myxococcales</taxon>
        <taxon>Cystobacterineae</taxon>
        <taxon>Myxococcaceae</taxon>
        <taxon>Pseudomyxococcus</taxon>
    </lineage>
</organism>